<reference evidence="2" key="1">
    <citation type="journal article" date="2010" name="Stand. Genomic Sci.">
        <title>Complete genome sequence of 'Thermobaculum terrenum' type strain (YNP1).</title>
        <authorList>
            <person name="Kiss H."/>
            <person name="Cleland D."/>
            <person name="Lapidus A."/>
            <person name="Lucas S."/>
            <person name="Glavina Del Rio T."/>
            <person name="Nolan M."/>
            <person name="Tice H."/>
            <person name="Han C."/>
            <person name="Goodwin L."/>
            <person name="Pitluck S."/>
            <person name="Liolios K."/>
            <person name="Ivanova N."/>
            <person name="Mavromatis K."/>
            <person name="Ovchinnikova G."/>
            <person name="Pati A."/>
            <person name="Chen A."/>
            <person name="Palaniappan K."/>
            <person name="Land M."/>
            <person name="Hauser L."/>
            <person name="Chang Y."/>
            <person name="Jeffries C."/>
            <person name="Lu M."/>
            <person name="Brettin T."/>
            <person name="Detter J."/>
            <person name="Goker M."/>
            <person name="Tindall B."/>
            <person name="Beck B."/>
            <person name="McDermott T."/>
            <person name="Woyke T."/>
            <person name="Bristow J."/>
            <person name="Eisen J."/>
            <person name="Markowitz V."/>
            <person name="Hugenholtz P."/>
            <person name="Kyrpides N."/>
            <person name="Klenk H."/>
            <person name="Cheng J."/>
        </authorList>
    </citation>
    <scope>NUCLEOTIDE SEQUENCE [LARGE SCALE GENOMIC DNA]</scope>
    <source>
        <strain evidence="2">ATCC BAA-798 / YNP1</strain>
    </source>
</reference>
<evidence type="ECO:0000313" key="2">
    <source>
        <dbReference type="Proteomes" id="UP000000323"/>
    </source>
</evidence>
<sequence length="393" mass="43386">MPADSYKLTPEERLLLLLASAEPGSRADEQAAHLLSQPFDWPRLLAIAHSQDVVPVLPYSPLWSAVRACAPPEVLSNIQERRLLVMMANMSAAAELDRIERALQDEGVAVIPLKGVSLLRRLYPGLDARRCGDIDLLVKPGDRERACEILRAMGYSPLGEPRPGQLSHPFHGVPLARASAHGGHVVELHWNLTDPSFVPVDLERLWARAQQTREPRGEMSLPSEELLVFLALHLPKHDTGLLRLLVDIDRLVRQERPDWQLVERIARRWRAQTLLFFALSHARELLGTPVPDGVTRSLSPGTFRRAVVRGLAGPLWVLRPPAVDNLRANQFRLAYCLMLQPAGRVLRAYRTYLCAGGGGAGGALLGLARGLAWPLVIGYSCLRRGPGHEGASP</sequence>
<organism evidence="1 2">
    <name type="scientific">Thermobaculum terrenum (strain ATCC BAA-798 / CCMEE 7001 / YNP1)</name>
    <dbReference type="NCBI Taxonomy" id="525904"/>
    <lineage>
        <taxon>Bacteria</taxon>
        <taxon>Bacillati</taxon>
        <taxon>Chloroflexota</taxon>
        <taxon>Chloroflexia</taxon>
        <taxon>Candidatus Thermobaculales</taxon>
        <taxon>Candidatus Thermobaculaceae</taxon>
        <taxon>Thermobaculum</taxon>
    </lineage>
</organism>
<dbReference type="Pfam" id="PF14907">
    <property type="entry name" value="NTP_transf_5"/>
    <property type="match status" value="1"/>
</dbReference>
<keyword evidence="2" id="KW-1185">Reference proteome</keyword>
<name>D1CIV7_THET1</name>
<dbReference type="InterPro" id="IPR039498">
    <property type="entry name" value="NTP_transf_5"/>
</dbReference>
<dbReference type="KEGG" id="ttr:Tter_2793"/>
<dbReference type="RefSeq" id="WP_012876708.1">
    <property type="nucleotide sequence ID" value="NC_013526.1"/>
</dbReference>
<dbReference type="Proteomes" id="UP000000323">
    <property type="component" value="Chromosome 2"/>
</dbReference>
<accession>D1CIV7</accession>
<dbReference type="eggNOG" id="ENOG5032BIN">
    <property type="taxonomic scope" value="Bacteria"/>
</dbReference>
<protein>
    <recommendedName>
        <fullName evidence="3">Nucleotidyltransferase family protein</fullName>
    </recommendedName>
</protein>
<dbReference type="HOGENOM" id="CLU_701950_0_0_0"/>
<dbReference type="STRING" id="525904.Tter_2793"/>
<dbReference type="EMBL" id="CP001826">
    <property type="protein sequence ID" value="ACZ43677.1"/>
    <property type="molecule type" value="Genomic_DNA"/>
</dbReference>
<gene>
    <name evidence="1" type="ordered locus">Tter_2793</name>
</gene>
<dbReference type="AlphaFoldDB" id="D1CIV7"/>
<proteinExistence type="predicted"/>
<evidence type="ECO:0008006" key="3">
    <source>
        <dbReference type="Google" id="ProtNLM"/>
    </source>
</evidence>
<evidence type="ECO:0000313" key="1">
    <source>
        <dbReference type="EMBL" id="ACZ43677.1"/>
    </source>
</evidence>